<organism evidence="4 5">
    <name type="scientific">Aeromonas simiae</name>
    <dbReference type="NCBI Taxonomy" id="218936"/>
    <lineage>
        <taxon>Bacteria</taxon>
        <taxon>Pseudomonadati</taxon>
        <taxon>Pseudomonadota</taxon>
        <taxon>Gammaproteobacteria</taxon>
        <taxon>Aeromonadales</taxon>
        <taxon>Aeromonadaceae</taxon>
        <taxon>Aeromonas</taxon>
    </lineage>
</organism>
<dbReference type="Pfam" id="PF08240">
    <property type="entry name" value="ADH_N"/>
    <property type="match status" value="1"/>
</dbReference>
<dbReference type="GO" id="GO:0070402">
    <property type="term" value="F:NADPH binding"/>
    <property type="evidence" value="ECO:0007669"/>
    <property type="project" value="TreeGrafter"/>
</dbReference>
<dbReference type="InterPro" id="IPR013154">
    <property type="entry name" value="ADH-like_N"/>
</dbReference>
<dbReference type="InterPro" id="IPR020843">
    <property type="entry name" value="ER"/>
</dbReference>
<dbReference type="SUPFAM" id="SSF50129">
    <property type="entry name" value="GroES-like"/>
    <property type="match status" value="1"/>
</dbReference>
<dbReference type="GO" id="GO:0035925">
    <property type="term" value="F:mRNA 3'-UTR AU-rich region binding"/>
    <property type="evidence" value="ECO:0007669"/>
    <property type="project" value="TreeGrafter"/>
</dbReference>
<protein>
    <submittedName>
        <fullName evidence="4">Zinc-binding dehydrogenase</fullName>
    </submittedName>
</protein>
<gene>
    <name evidence="4" type="ORF">FE240_09680</name>
</gene>
<dbReference type="SMART" id="SM00829">
    <property type="entry name" value="PKS_ER"/>
    <property type="match status" value="1"/>
</dbReference>
<evidence type="ECO:0000256" key="2">
    <source>
        <dbReference type="ARBA" id="ARBA00023002"/>
    </source>
</evidence>
<feature type="domain" description="Enoyl reductase (ER)" evidence="3">
    <location>
        <begin position="15"/>
        <end position="326"/>
    </location>
</feature>
<name>A0A5J6WXQ4_9GAMM</name>
<evidence type="ECO:0000313" key="4">
    <source>
        <dbReference type="EMBL" id="QFI54927.1"/>
    </source>
</evidence>
<proteinExistence type="predicted"/>
<dbReference type="InterPro" id="IPR036291">
    <property type="entry name" value="NAD(P)-bd_dom_sf"/>
</dbReference>
<dbReference type="RefSeq" id="WP_193000555.1">
    <property type="nucleotide sequence ID" value="NZ_CP040449.1"/>
</dbReference>
<dbReference type="Pfam" id="PF00107">
    <property type="entry name" value="ADH_zinc_N"/>
    <property type="match status" value="1"/>
</dbReference>
<dbReference type="Proteomes" id="UP000594034">
    <property type="component" value="Chromosome"/>
</dbReference>
<dbReference type="PANTHER" id="PTHR48106:SF13">
    <property type="entry name" value="QUINONE OXIDOREDUCTASE-RELATED"/>
    <property type="match status" value="1"/>
</dbReference>
<reference evidence="4 5" key="1">
    <citation type="submission" date="2019-05" db="EMBL/GenBank/DDBJ databases">
        <title>OXA-830, a novel chromosomally encoded expanded-spectrum class D beta-lactamase in Aeromonas simiae.</title>
        <authorList>
            <person name="Zhou W."/>
            <person name="Chen Q."/>
        </authorList>
    </citation>
    <scope>NUCLEOTIDE SEQUENCE [LARGE SCALE GENOMIC DNA]</scope>
    <source>
        <strain evidence="4 5">A6</strain>
    </source>
</reference>
<dbReference type="Gene3D" id="3.40.50.720">
    <property type="entry name" value="NAD(P)-binding Rossmann-like Domain"/>
    <property type="match status" value="1"/>
</dbReference>
<dbReference type="KEGG" id="asim:FE240_09680"/>
<dbReference type="SUPFAM" id="SSF51735">
    <property type="entry name" value="NAD(P)-binding Rossmann-fold domains"/>
    <property type="match status" value="1"/>
</dbReference>
<sequence length="338" mass="35816">MNAIKSQGWCWQAAGEPDALILTDLTLPAPGPGEVVVENRVIAINPVDWKLIEWGHPDWQPGQVPGVDGMGVIVALGEGVHHLRLGSRVAYHTDLRRHGSFARHTCVPARALLAVPEALSDEAAAAFPCPGLTAWQALAKLPDLHGEAVLLTGAASNVGRYAVSLALARGARVFASADARHHDALRRLGVQVADYHDTDWLATLRAANGGEPFHAIIDLVSSAQASELCHALGYYGHLVAVLGRVEQSPLPPFTRCLSLHEIALGAQHAHGSARQWQQLVQAGESMLTAMVSGAMPTAPLAVRDFAALPAALAEAKRQGGGRKFLLRVALFPKSASKS</sequence>
<keyword evidence="1" id="KW-0521">NADP</keyword>
<dbReference type="GO" id="GO:0005829">
    <property type="term" value="C:cytosol"/>
    <property type="evidence" value="ECO:0007669"/>
    <property type="project" value="TreeGrafter"/>
</dbReference>
<keyword evidence="2" id="KW-0560">Oxidoreductase</keyword>
<dbReference type="EMBL" id="CP040449">
    <property type="protein sequence ID" value="QFI54927.1"/>
    <property type="molecule type" value="Genomic_DNA"/>
</dbReference>
<dbReference type="Gene3D" id="3.90.180.10">
    <property type="entry name" value="Medium-chain alcohol dehydrogenases, catalytic domain"/>
    <property type="match status" value="1"/>
</dbReference>
<evidence type="ECO:0000259" key="3">
    <source>
        <dbReference type="SMART" id="SM00829"/>
    </source>
</evidence>
<dbReference type="AlphaFoldDB" id="A0A5J6WXQ4"/>
<dbReference type="InterPro" id="IPR011032">
    <property type="entry name" value="GroES-like_sf"/>
</dbReference>
<evidence type="ECO:0000313" key="5">
    <source>
        <dbReference type="Proteomes" id="UP000594034"/>
    </source>
</evidence>
<keyword evidence="5" id="KW-1185">Reference proteome</keyword>
<dbReference type="InterPro" id="IPR013149">
    <property type="entry name" value="ADH-like_C"/>
</dbReference>
<evidence type="ECO:0000256" key="1">
    <source>
        <dbReference type="ARBA" id="ARBA00022857"/>
    </source>
</evidence>
<dbReference type="PANTHER" id="PTHR48106">
    <property type="entry name" value="QUINONE OXIDOREDUCTASE PIG3-RELATED"/>
    <property type="match status" value="1"/>
</dbReference>
<accession>A0A5J6WXQ4</accession>
<dbReference type="GO" id="GO:0003960">
    <property type="term" value="F:quinone reductase (NADPH) activity"/>
    <property type="evidence" value="ECO:0007669"/>
    <property type="project" value="TreeGrafter"/>
</dbReference>